<dbReference type="EMBL" id="MHQK01000052">
    <property type="protein sequence ID" value="OHA00642.1"/>
    <property type="molecule type" value="Genomic_DNA"/>
</dbReference>
<dbReference type="GO" id="GO:0009360">
    <property type="term" value="C:DNA polymerase III complex"/>
    <property type="evidence" value="ECO:0007669"/>
    <property type="project" value="TreeGrafter"/>
</dbReference>
<dbReference type="GO" id="GO:0003887">
    <property type="term" value="F:DNA-directed DNA polymerase activity"/>
    <property type="evidence" value="ECO:0007669"/>
    <property type="project" value="UniProtKB-KW"/>
</dbReference>
<evidence type="ECO:0000256" key="6">
    <source>
        <dbReference type="ARBA" id="ARBA00034754"/>
    </source>
</evidence>
<keyword evidence="4" id="KW-0235">DNA replication</keyword>
<evidence type="ECO:0000256" key="7">
    <source>
        <dbReference type="ARBA" id="ARBA00049244"/>
    </source>
</evidence>
<evidence type="ECO:0000313" key="9">
    <source>
        <dbReference type="EMBL" id="OHA00642.1"/>
    </source>
</evidence>
<evidence type="ECO:0000256" key="4">
    <source>
        <dbReference type="ARBA" id="ARBA00022705"/>
    </source>
</evidence>
<evidence type="ECO:0000256" key="1">
    <source>
        <dbReference type="ARBA" id="ARBA00012417"/>
    </source>
</evidence>
<keyword evidence="3" id="KW-0548">Nucleotidyltransferase</keyword>
<dbReference type="InterPro" id="IPR048466">
    <property type="entry name" value="DNA_pol3_delta-like_C"/>
</dbReference>
<keyword evidence="5" id="KW-0239">DNA-directed DNA polymerase</keyword>
<accession>A0A1G2KPS0</accession>
<name>A0A1G2KPS0_9BACT</name>
<comment type="catalytic activity">
    <reaction evidence="7">
        <text>DNA(n) + a 2'-deoxyribonucleoside 5'-triphosphate = DNA(n+1) + diphosphate</text>
        <dbReference type="Rhea" id="RHEA:22508"/>
        <dbReference type="Rhea" id="RHEA-COMP:17339"/>
        <dbReference type="Rhea" id="RHEA-COMP:17340"/>
        <dbReference type="ChEBI" id="CHEBI:33019"/>
        <dbReference type="ChEBI" id="CHEBI:61560"/>
        <dbReference type="ChEBI" id="CHEBI:173112"/>
        <dbReference type="EC" id="2.7.7.7"/>
    </reaction>
</comment>
<evidence type="ECO:0000256" key="5">
    <source>
        <dbReference type="ARBA" id="ARBA00022932"/>
    </source>
</evidence>
<evidence type="ECO:0000256" key="2">
    <source>
        <dbReference type="ARBA" id="ARBA00022679"/>
    </source>
</evidence>
<dbReference type="Proteomes" id="UP000178710">
    <property type="component" value="Unassembled WGS sequence"/>
</dbReference>
<comment type="similarity">
    <text evidence="6">Belongs to the DNA polymerase HolA subunit family.</text>
</comment>
<dbReference type="InterPro" id="IPR008921">
    <property type="entry name" value="DNA_pol3_clamp-load_cplx_C"/>
</dbReference>
<dbReference type="Gene3D" id="1.20.272.10">
    <property type="match status" value="1"/>
</dbReference>
<feature type="domain" description="DNA polymerase III delta subunit-like C-terminal" evidence="8">
    <location>
        <begin position="183"/>
        <end position="284"/>
    </location>
</feature>
<reference evidence="9 10" key="1">
    <citation type="journal article" date="2016" name="Nat. Commun.">
        <title>Thousands of microbial genomes shed light on interconnected biogeochemical processes in an aquifer system.</title>
        <authorList>
            <person name="Anantharaman K."/>
            <person name="Brown C.T."/>
            <person name="Hug L.A."/>
            <person name="Sharon I."/>
            <person name="Castelle C.J."/>
            <person name="Probst A.J."/>
            <person name="Thomas B.C."/>
            <person name="Singh A."/>
            <person name="Wilkins M.J."/>
            <person name="Karaoz U."/>
            <person name="Brodie E.L."/>
            <person name="Williams K.H."/>
            <person name="Hubbard S.S."/>
            <person name="Banfield J.F."/>
        </authorList>
    </citation>
    <scope>NUCLEOTIDE SEQUENCE [LARGE SCALE GENOMIC DNA]</scope>
</reference>
<dbReference type="InterPro" id="IPR027417">
    <property type="entry name" value="P-loop_NTPase"/>
</dbReference>
<organism evidence="9 10">
    <name type="scientific">Candidatus Sungbacteria bacterium RIFCSPHIGHO2_02_FULL_49_20</name>
    <dbReference type="NCBI Taxonomy" id="1802272"/>
    <lineage>
        <taxon>Bacteria</taxon>
        <taxon>Candidatus Sungiibacteriota</taxon>
    </lineage>
</organism>
<dbReference type="PANTHER" id="PTHR34388:SF1">
    <property type="entry name" value="DNA POLYMERASE III SUBUNIT DELTA"/>
    <property type="match status" value="1"/>
</dbReference>
<sequence length="294" mass="33162">MIYLLYGQDSYRSREKLREIIAEYRKKSEGVLDLHRVDAEDDPDGAMAALRAAPSLFQQKRLAVIERAGLAGEVLWKKLKPVLKDLADNKNVIAVFWEPNESNKFLKFIEQIGAKSQEFRQMTPAEGKRWLAAFLKTRESSVSSALLDEIVLHFIGDTWRMTNEAMKAALGGELTIPAEDADRKIFALLDTFLLDSISALRALTEMQAAGMNEQYIFAAVVNHTRLLLQLTGRSEFPADEKIHPFVLQKARAKVRNLEPAVISRAYKRLFKEDVKIKTGIVDPYNSLVGSILIA</sequence>
<dbReference type="Gene3D" id="3.40.50.300">
    <property type="entry name" value="P-loop containing nucleotide triphosphate hydrolases"/>
    <property type="match status" value="1"/>
</dbReference>
<keyword evidence="2" id="KW-0808">Transferase</keyword>
<evidence type="ECO:0000313" key="10">
    <source>
        <dbReference type="Proteomes" id="UP000178710"/>
    </source>
</evidence>
<dbReference type="NCBIfam" id="TIGR01128">
    <property type="entry name" value="holA"/>
    <property type="match status" value="1"/>
</dbReference>
<comment type="caution">
    <text evidence="9">The sequence shown here is derived from an EMBL/GenBank/DDBJ whole genome shotgun (WGS) entry which is preliminary data.</text>
</comment>
<dbReference type="InterPro" id="IPR005790">
    <property type="entry name" value="DNA_polIII_delta"/>
</dbReference>
<dbReference type="SUPFAM" id="SSF48019">
    <property type="entry name" value="post-AAA+ oligomerization domain-like"/>
    <property type="match status" value="1"/>
</dbReference>
<dbReference type="GO" id="GO:0003677">
    <property type="term" value="F:DNA binding"/>
    <property type="evidence" value="ECO:0007669"/>
    <property type="project" value="InterPro"/>
</dbReference>
<dbReference type="GO" id="GO:0006261">
    <property type="term" value="P:DNA-templated DNA replication"/>
    <property type="evidence" value="ECO:0007669"/>
    <property type="project" value="TreeGrafter"/>
</dbReference>
<dbReference type="AlphaFoldDB" id="A0A1G2KPS0"/>
<evidence type="ECO:0000256" key="3">
    <source>
        <dbReference type="ARBA" id="ARBA00022695"/>
    </source>
</evidence>
<evidence type="ECO:0000259" key="8">
    <source>
        <dbReference type="Pfam" id="PF21694"/>
    </source>
</evidence>
<dbReference type="EC" id="2.7.7.7" evidence="1"/>
<dbReference type="PANTHER" id="PTHR34388">
    <property type="entry name" value="DNA POLYMERASE III SUBUNIT DELTA"/>
    <property type="match status" value="1"/>
</dbReference>
<proteinExistence type="inferred from homology"/>
<dbReference type="Pfam" id="PF21694">
    <property type="entry name" value="DNA_pol3_delta_C"/>
    <property type="match status" value="1"/>
</dbReference>
<protein>
    <recommendedName>
        <fullName evidence="1">DNA-directed DNA polymerase</fullName>
        <ecNumber evidence="1">2.7.7.7</ecNumber>
    </recommendedName>
</protein>
<gene>
    <name evidence="9" type="ORF">A3C12_02010</name>
</gene>